<dbReference type="GeneID" id="105909100"/>
<evidence type="ECO:0000256" key="3">
    <source>
        <dbReference type="SAM" id="Phobius"/>
    </source>
</evidence>
<dbReference type="InterPro" id="IPR008908">
    <property type="entry name" value="Sarcoglycan_alpha/epsilon"/>
</dbReference>
<evidence type="ECO:0000313" key="8">
    <source>
        <dbReference type="RefSeq" id="XP_012693144.1"/>
    </source>
</evidence>
<keyword evidence="2 3" id="KW-0472">Membrane</keyword>
<dbReference type="RefSeq" id="XP_012693144.1">
    <property type="nucleotide sequence ID" value="XM_012837690.2"/>
</dbReference>
<keyword evidence="7" id="KW-1185">Reference proteome</keyword>
<evidence type="ECO:0000256" key="4">
    <source>
        <dbReference type="SAM" id="SignalP"/>
    </source>
</evidence>
<dbReference type="Pfam" id="PF05510">
    <property type="entry name" value="Sarcoglycan_2"/>
    <property type="match status" value="1"/>
</dbReference>
<dbReference type="AlphaFoldDB" id="A0A6P3W9L6"/>
<dbReference type="InterPro" id="IPR048347">
    <property type="entry name" value="Sarcoglycan_C"/>
</dbReference>
<comment type="subcellular location">
    <subcellularLocation>
        <location evidence="1">Membrane</location>
    </subcellularLocation>
</comment>
<keyword evidence="3" id="KW-1133">Transmembrane helix</keyword>
<reference evidence="8" key="1">
    <citation type="submission" date="2025-08" db="UniProtKB">
        <authorList>
            <consortium name="RefSeq"/>
        </authorList>
    </citation>
    <scope>IDENTIFICATION</scope>
</reference>
<dbReference type="Proteomes" id="UP000515152">
    <property type="component" value="Chromosome 1"/>
</dbReference>
<dbReference type="GO" id="GO:0016012">
    <property type="term" value="C:sarcoglycan complex"/>
    <property type="evidence" value="ECO:0007669"/>
    <property type="project" value="InterPro"/>
</dbReference>
<proteinExistence type="predicted"/>
<evidence type="ECO:0000259" key="6">
    <source>
        <dbReference type="Pfam" id="PF20989"/>
    </source>
</evidence>
<dbReference type="Pfam" id="PF20989">
    <property type="entry name" value="Sarcoglycan_2_C"/>
    <property type="match status" value="1"/>
</dbReference>
<keyword evidence="3" id="KW-0812">Transmembrane</keyword>
<dbReference type="SUPFAM" id="SSF49313">
    <property type="entry name" value="Cadherin-like"/>
    <property type="match status" value="1"/>
</dbReference>
<keyword evidence="4" id="KW-0732">Signal</keyword>
<organism evidence="7 8">
    <name type="scientific">Clupea harengus</name>
    <name type="common">Atlantic herring</name>
    <dbReference type="NCBI Taxonomy" id="7950"/>
    <lineage>
        <taxon>Eukaryota</taxon>
        <taxon>Metazoa</taxon>
        <taxon>Chordata</taxon>
        <taxon>Craniata</taxon>
        <taxon>Vertebrata</taxon>
        <taxon>Euteleostomi</taxon>
        <taxon>Actinopterygii</taxon>
        <taxon>Neopterygii</taxon>
        <taxon>Teleostei</taxon>
        <taxon>Clupei</taxon>
        <taxon>Clupeiformes</taxon>
        <taxon>Clupeoidei</taxon>
        <taxon>Clupeidae</taxon>
        <taxon>Clupea</taxon>
    </lineage>
</organism>
<feature type="domain" description="Sarcoglycan alpha/epsilon N-terminal" evidence="5">
    <location>
        <begin position="26"/>
        <end position="124"/>
    </location>
</feature>
<dbReference type="GO" id="GO:0005509">
    <property type="term" value="F:calcium ion binding"/>
    <property type="evidence" value="ECO:0007669"/>
    <property type="project" value="InterPro"/>
</dbReference>
<evidence type="ECO:0000256" key="2">
    <source>
        <dbReference type="ARBA" id="ARBA00023136"/>
    </source>
</evidence>
<dbReference type="KEGG" id="char:105909100"/>
<evidence type="ECO:0000313" key="7">
    <source>
        <dbReference type="Proteomes" id="UP000515152"/>
    </source>
</evidence>
<feature type="chain" id="PRO_5027960443" evidence="4">
    <location>
        <begin position="24"/>
        <end position="409"/>
    </location>
</feature>
<name>A0A6P3W9L6_CLUHA</name>
<feature type="transmembrane region" description="Helical" evidence="3">
    <location>
        <begin position="298"/>
        <end position="320"/>
    </location>
</feature>
<dbReference type="PANTHER" id="PTHR10132:SF16">
    <property type="entry name" value="ALPHA-SARCOGLYCAN"/>
    <property type="match status" value="1"/>
</dbReference>
<evidence type="ECO:0000259" key="5">
    <source>
        <dbReference type="Pfam" id="PF05510"/>
    </source>
</evidence>
<dbReference type="PANTHER" id="PTHR10132">
    <property type="entry name" value="ALPHA-/EPSILON-SARCOGLYCAN FAMILY MEMBER"/>
    <property type="match status" value="1"/>
</dbReference>
<feature type="signal peptide" evidence="4">
    <location>
        <begin position="1"/>
        <end position="23"/>
    </location>
</feature>
<gene>
    <name evidence="8" type="primary">sgca</name>
</gene>
<evidence type="ECO:0000256" key="1">
    <source>
        <dbReference type="ARBA" id="ARBA00004370"/>
    </source>
</evidence>
<feature type="domain" description="Sarcoglycan alpha/epsilon second" evidence="6">
    <location>
        <begin position="133"/>
        <end position="228"/>
    </location>
</feature>
<accession>A0A6P3W9L6</accession>
<protein>
    <submittedName>
        <fullName evidence="8">Alpha-sarcoglycan</fullName>
    </submittedName>
</protein>
<dbReference type="CTD" id="6442"/>
<sequence>MAAPRHWALCLAVCVASFSVAQATKNAPVGQFFVYELQREVYQADFHPVNKIYGQVPNDPIVFKCNKQFSPDLPGWLRYTQRHAYDNGFLYGTPMDEDKGKNIIEIIAINRQSSETFEDFVIINVVPRVKLTPFQAEFFLPRREIETVLPSSVQYEIKQDVQKMWGVDDLEFVNITSALDQGGRVPLPLPGYFEGVYVKLGSEAYFSPCLQGALSPQHGLECEALSRLPGKPFLKVSTDCSNCAVASNCMEWCRSTLIDLSKPTPPPPAPTMGPGILEPAGEFDPPEDVSPRDFFPDYIVTVIFPFALALILLLLLSYVMCCRREGLDKRDAMTPELQLYHHHTIVGNTSELRDMAGTREGVPPPLSTLPMFSTRTGQRVPAMQRAYQPDSIPLIMAQQEPNVDTLPRK</sequence>
<dbReference type="InterPro" id="IPR015919">
    <property type="entry name" value="Cadherin-like_sf"/>
</dbReference>
<dbReference type="OrthoDB" id="10019906at2759"/>
<dbReference type="InterPro" id="IPR048346">
    <property type="entry name" value="Sarcoglycan_N"/>
</dbReference>